<feature type="compositionally biased region" description="Basic and acidic residues" evidence="1">
    <location>
        <begin position="9"/>
        <end position="18"/>
    </location>
</feature>
<evidence type="ECO:0000256" key="1">
    <source>
        <dbReference type="SAM" id="MobiDB-lite"/>
    </source>
</evidence>
<evidence type="ECO:0000313" key="3">
    <source>
        <dbReference type="Proteomes" id="UP000007978"/>
    </source>
</evidence>
<dbReference type="KEGG" id="fpu:FPSE_10243"/>
<reference evidence="2 3" key="1">
    <citation type="journal article" date="2012" name="PLoS Pathog.">
        <title>Comparative pathogenomics reveals horizontally acquired novel virulence genes in fungi infecting cereal hosts.</title>
        <authorList>
            <person name="Gardiner D.M."/>
            <person name="McDonald M.C."/>
            <person name="Covarelli L."/>
            <person name="Solomon P.S."/>
            <person name="Rusu A.G."/>
            <person name="Marshall M."/>
            <person name="Kazan K."/>
            <person name="Chakraborty S."/>
            <person name="McDonald B.A."/>
            <person name="Manners J.M."/>
        </authorList>
    </citation>
    <scope>NUCLEOTIDE SEQUENCE [LARGE SCALE GENOMIC DNA]</scope>
    <source>
        <strain evidence="2 3">CS3096</strain>
    </source>
</reference>
<evidence type="ECO:0000313" key="2">
    <source>
        <dbReference type="EMBL" id="EKJ69532.1"/>
    </source>
</evidence>
<dbReference type="OrthoDB" id="10399215at2759"/>
<dbReference type="GeneID" id="20368860"/>
<comment type="caution">
    <text evidence="2">The sequence shown here is derived from an EMBL/GenBank/DDBJ whole genome shotgun (WGS) entry which is preliminary data.</text>
</comment>
<dbReference type="AlphaFoldDB" id="K3V7L5"/>
<proteinExistence type="predicted"/>
<dbReference type="EMBL" id="AFNW01000335">
    <property type="protein sequence ID" value="EKJ69532.1"/>
    <property type="molecule type" value="Genomic_DNA"/>
</dbReference>
<gene>
    <name evidence="2" type="ORF">FPSE_10243</name>
</gene>
<dbReference type="Proteomes" id="UP000007978">
    <property type="component" value="Chromosome 2"/>
</dbReference>
<sequence length="157" mass="17057">MPQATVLDVGRKLDKTPEDPVNGPLHVKKVTNKDDDYEVIAHPKDCVLAIDDDDDDDWDDCESPLAVADTTSPTVGDKSAAVASPAAIGAQQKHPLIKRATNKNARLQMVSALQFLQPEMKSKNCLATPTEDFHANQVTRSGLTFDTVGESTWKNTT</sequence>
<accession>K3V7L5</accession>
<organism evidence="2 3">
    <name type="scientific">Fusarium pseudograminearum (strain CS3096)</name>
    <name type="common">Wheat and barley crown-rot fungus</name>
    <dbReference type="NCBI Taxonomy" id="1028729"/>
    <lineage>
        <taxon>Eukaryota</taxon>
        <taxon>Fungi</taxon>
        <taxon>Dikarya</taxon>
        <taxon>Ascomycota</taxon>
        <taxon>Pezizomycotina</taxon>
        <taxon>Sordariomycetes</taxon>
        <taxon>Hypocreomycetidae</taxon>
        <taxon>Hypocreales</taxon>
        <taxon>Nectriaceae</taxon>
        <taxon>Fusarium</taxon>
    </lineage>
</organism>
<feature type="region of interest" description="Disordered" evidence="1">
    <location>
        <begin position="1"/>
        <end position="27"/>
    </location>
</feature>
<protein>
    <submittedName>
        <fullName evidence="2">Uncharacterized protein</fullName>
    </submittedName>
</protein>
<dbReference type="RefSeq" id="XP_009261635.1">
    <property type="nucleotide sequence ID" value="XM_009263360.1"/>
</dbReference>
<keyword evidence="3" id="KW-1185">Reference proteome</keyword>
<dbReference type="HOGENOM" id="CLU_1722538_0_0_1"/>
<name>K3V7L5_FUSPC</name>